<sequence length="218" mass="24181">MVSRRIVVLGGLATVASISGILRLPFPTYAMTQNATPFLEPDAWASKLITAAENQIGQTVHYDPAYTRIAYPMGDVPLERGVCTDVIIRAYRQSAGIDLQERVHRDMATAFAVYPKSWGAKRPDTSIDHRRVPNLATFFQRAGAALPISTEAKDYRPGDIVTQMLPGNLPHIGIVTQRANPDGSRPLLVHNIGAGTRLEDRLFEFRITGHYRYLPRTV</sequence>
<dbReference type="RefSeq" id="WP_182548552.1">
    <property type="nucleotide sequence ID" value="NZ_JACGXN010000001.1"/>
</dbReference>
<evidence type="ECO:0000313" key="1">
    <source>
        <dbReference type="EMBL" id="MBA8877957.1"/>
    </source>
</evidence>
<protein>
    <recommendedName>
        <fullName evidence="3">DUF1287 domain-containing protein</fullName>
    </recommendedName>
</protein>
<reference evidence="1 2" key="1">
    <citation type="submission" date="2020-07" db="EMBL/GenBank/DDBJ databases">
        <title>Genomic Encyclopedia of Type Strains, Phase IV (KMG-V): Genome sequencing to study the core and pangenomes of soil and plant-associated prokaryotes.</title>
        <authorList>
            <person name="Whitman W."/>
        </authorList>
    </citation>
    <scope>NUCLEOTIDE SEQUENCE [LARGE SCALE GENOMIC DNA]</scope>
    <source>
        <strain evidence="1 2">AN3</strain>
    </source>
</reference>
<dbReference type="Pfam" id="PF06940">
    <property type="entry name" value="DUF1287"/>
    <property type="match status" value="1"/>
</dbReference>
<dbReference type="AlphaFoldDB" id="A0A839ENB1"/>
<dbReference type="InterPro" id="IPR009706">
    <property type="entry name" value="DUF1287"/>
</dbReference>
<name>A0A839ENB1_9HYPH</name>
<evidence type="ECO:0000313" key="2">
    <source>
        <dbReference type="Proteomes" id="UP000549052"/>
    </source>
</evidence>
<organism evidence="1 2">
    <name type="scientific">Phyllobacterium myrsinacearum</name>
    <dbReference type="NCBI Taxonomy" id="28101"/>
    <lineage>
        <taxon>Bacteria</taxon>
        <taxon>Pseudomonadati</taxon>
        <taxon>Pseudomonadota</taxon>
        <taxon>Alphaproteobacteria</taxon>
        <taxon>Hyphomicrobiales</taxon>
        <taxon>Phyllobacteriaceae</taxon>
        <taxon>Phyllobacterium</taxon>
    </lineage>
</organism>
<gene>
    <name evidence="1" type="ORF">FHW16_001639</name>
</gene>
<accession>A0A839ENB1</accession>
<dbReference type="EMBL" id="JACGXN010000001">
    <property type="protein sequence ID" value="MBA8877957.1"/>
    <property type="molecule type" value="Genomic_DNA"/>
</dbReference>
<evidence type="ECO:0008006" key="3">
    <source>
        <dbReference type="Google" id="ProtNLM"/>
    </source>
</evidence>
<proteinExistence type="predicted"/>
<comment type="caution">
    <text evidence="1">The sequence shown here is derived from an EMBL/GenBank/DDBJ whole genome shotgun (WGS) entry which is preliminary data.</text>
</comment>
<keyword evidence="2" id="KW-1185">Reference proteome</keyword>
<dbReference type="Proteomes" id="UP000549052">
    <property type="component" value="Unassembled WGS sequence"/>
</dbReference>